<dbReference type="EMBL" id="MT144023">
    <property type="protein sequence ID" value="QJA46846.1"/>
    <property type="molecule type" value="Genomic_DNA"/>
</dbReference>
<evidence type="ECO:0000313" key="2">
    <source>
        <dbReference type="EMBL" id="QJH99817.1"/>
    </source>
</evidence>
<dbReference type="AlphaFoldDB" id="A0A6H1ZFZ9"/>
<accession>A0A6H1ZFZ9</accession>
<protein>
    <submittedName>
        <fullName evidence="1">Uncharacterized protein</fullName>
    </submittedName>
</protein>
<sequence length="222" mass="24551">MSFIVQNIMERVPSEDAGLVIEFIRDAFKEMARDKLAVDTKVQKYNIADGRMKYNLPVGTVSVVGVSVLYESNASEMMEDNDRTFAAANNWTNTDFTTYDEAGDLSVTNTSANLSCYLDDEDLITVDHRYRLTYDATIGSGAFELKTYTGNVKLGDFEDGTSKVIEFTAPETGELKIQGTAASGAADFDNFSLMEVGEDEYKTAAKLVGTMPSNWYDEETDD</sequence>
<organism evidence="1">
    <name type="scientific">viral metagenome</name>
    <dbReference type="NCBI Taxonomy" id="1070528"/>
    <lineage>
        <taxon>unclassified sequences</taxon>
        <taxon>metagenomes</taxon>
        <taxon>organismal metagenomes</taxon>
    </lineage>
</organism>
<evidence type="ECO:0000313" key="1">
    <source>
        <dbReference type="EMBL" id="QJA46846.1"/>
    </source>
</evidence>
<proteinExistence type="predicted"/>
<reference evidence="1" key="1">
    <citation type="submission" date="2020-03" db="EMBL/GenBank/DDBJ databases">
        <title>The deep terrestrial virosphere.</title>
        <authorList>
            <person name="Holmfeldt K."/>
            <person name="Nilsson E."/>
            <person name="Simone D."/>
            <person name="Lopez-Fernandez M."/>
            <person name="Wu X."/>
            <person name="de Brujin I."/>
            <person name="Lundin D."/>
            <person name="Andersson A."/>
            <person name="Bertilsson S."/>
            <person name="Dopson M."/>
        </authorList>
    </citation>
    <scope>NUCLEOTIDE SEQUENCE</scope>
    <source>
        <strain evidence="1">TM448A00538</strain>
        <strain evidence="2">TM448B01693</strain>
    </source>
</reference>
<name>A0A6H1ZFZ9_9ZZZZ</name>
<gene>
    <name evidence="1" type="ORF">TM448A00538_0008</name>
    <name evidence="2" type="ORF">TM448B01693_0008</name>
</gene>
<dbReference type="EMBL" id="MT144810">
    <property type="protein sequence ID" value="QJH99817.1"/>
    <property type="molecule type" value="Genomic_DNA"/>
</dbReference>